<dbReference type="AlphaFoldDB" id="A0AAD8HTC4"/>
<evidence type="ECO:0000313" key="1">
    <source>
        <dbReference type="EMBL" id="KAK1372117.1"/>
    </source>
</evidence>
<dbReference type="EMBL" id="JAUIZM010000008">
    <property type="protein sequence ID" value="KAK1372117.1"/>
    <property type="molecule type" value="Genomic_DNA"/>
</dbReference>
<protein>
    <submittedName>
        <fullName evidence="1">Uncharacterized protein</fullName>
    </submittedName>
</protein>
<sequence>MDDSKLNIGKEQVDDAIRKEMHDLKLNIGKEQVDDLKKKRIILHLDEYDEEGYTLLVDDGETKKDPSDEEDEFFKSFSTEESQEADEEAPFLFGDISELIQKRQQDCGVVIHPDVSASLPKTDC</sequence>
<comment type="caution">
    <text evidence="1">The sequence shown here is derived from an EMBL/GenBank/DDBJ whole genome shotgun (WGS) entry which is preliminary data.</text>
</comment>
<gene>
    <name evidence="1" type="ORF">POM88_038209</name>
</gene>
<reference evidence="1" key="1">
    <citation type="submission" date="2023-02" db="EMBL/GenBank/DDBJ databases">
        <title>Genome of toxic invasive species Heracleum sosnowskyi carries increased number of genes despite the absence of recent whole-genome duplications.</title>
        <authorList>
            <person name="Schelkunov M."/>
            <person name="Shtratnikova V."/>
            <person name="Makarenko M."/>
            <person name="Klepikova A."/>
            <person name="Omelchenko D."/>
            <person name="Novikova G."/>
            <person name="Obukhova E."/>
            <person name="Bogdanov V."/>
            <person name="Penin A."/>
            <person name="Logacheva M."/>
        </authorList>
    </citation>
    <scope>NUCLEOTIDE SEQUENCE</scope>
    <source>
        <strain evidence="1">Hsosn_3</strain>
        <tissue evidence="1">Leaf</tissue>
    </source>
</reference>
<keyword evidence="2" id="KW-1185">Reference proteome</keyword>
<name>A0AAD8HTC4_9APIA</name>
<proteinExistence type="predicted"/>
<dbReference type="Proteomes" id="UP001237642">
    <property type="component" value="Unassembled WGS sequence"/>
</dbReference>
<evidence type="ECO:0000313" key="2">
    <source>
        <dbReference type="Proteomes" id="UP001237642"/>
    </source>
</evidence>
<accession>A0AAD8HTC4</accession>
<organism evidence="1 2">
    <name type="scientific">Heracleum sosnowskyi</name>
    <dbReference type="NCBI Taxonomy" id="360622"/>
    <lineage>
        <taxon>Eukaryota</taxon>
        <taxon>Viridiplantae</taxon>
        <taxon>Streptophyta</taxon>
        <taxon>Embryophyta</taxon>
        <taxon>Tracheophyta</taxon>
        <taxon>Spermatophyta</taxon>
        <taxon>Magnoliopsida</taxon>
        <taxon>eudicotyledons</taxon>
        <taxon>Gunneridae</taxon>
        <taxon>Pentapetalae</taxon>
        <taxon>asterids</taxon>
        <taxon>campanulids</taxon>
        <taxon>Apiales</taxon>
        <taxon>Apiaceae</taxon>
        <taxon>Apioideae</taxon>
        <taxon>apioid superclade</taxon>
        <taxon>Tordylieae</taxon>
        <taxon>Tordyliinae</taxon>
        <taxon>Heracleum</taxon>
    </lineage>
</organism>
<reference evidence="1" key="2">
    <citation type="submission" date="2023-05" db="EMBL/GenBank/DDBJ databases">
        <authorList>
            <person name="Schelkunov M.I."/>
        </authorList>
    </citation>
    <scope>NUCLEOTIDE SEQUENCE</scope>
    <source>
        <strain evidence="1">Hsosn_3</strain>
        <tissue evidence="1">Leaf</tissue>
    </source>
</reference>